<protein>
    <recommendedName>
        <fullName evidence="3">mannan endo-1,4-beta-mannosidase</fullName>
        <ecNumber evidence="3">3.2.1.78</ecNumber>
    </recommendedName>
</protein>
<dbReference type="InterPro" id="IPR045053">
    <property type="entry name" value="MAN-like"/>
</dbReference>
<feature type="domain" description="Glycoside hydrolase family 5" evidence="8">
    <location>
        <begin position="35"/>
        <end position="314"/>
    </location>
</feature>
<dbReference type="EMBL" id="CP034235">
    <property type="protein sequence ID" value="QGQ94797.1"/>
    <property type="molecule type" value="Genomic_DNA"/>
</dbReference>
<dbReference type="AlphaFoldDB" id="A0A6B8RFS8"/>
<dbReference type="PANTHER" id="PTHR31451:SF39">
    <property type="entry name" value="MANNAN ENDO-1,4-BETA-MANNOSIDASE 1"/>
    <property type="match status" value="1"/>
</dbReference>
<keyword evidence="7" id="KW-0326">Glycosidase</keyword>
<comment type="catalytic activity">
    <reaction evidence="1">
        <text>Random hydrolysis of (1-&gt;4)-beta-D-mannosidic linkages in mannans, galactomannans and glucomannans.</text>
        <dbReference type="EC" id="3.2.1.78"/>
    </reaction>
</comment>
<accession>A0A6B8RFS8</accession>
<keyword evidence="6" id="KW-0378">Hydrolase</keyword>
<dbReference type="SUPFAM" id="SSF51445">
    <property type="entry name" value="(Trans)glycosidases"/>
    <property type="match status" value="1"/>
</dbReference>
<dbReference type="KEGG" id="ppsc:EHS13_07855"/>
<gene>
    <name evidence="9" type="ORF">EHS13_07855</name>
</gene>
<dbReference type="GO" id="GO:0016985">
    <property type="term" value="F:mannan endo-1,4-beta-mannosidase activity"/>
    <property type="evidence" value="ECO:0007669"/>
    <property type="project" value="TreeGrafter"/>
</dbReference>
<evidence type="ECO:0000313" key="10">
    <source>
        <dbReference type="Proteomes" id="UP000426246"/>
    </source>
</evidence>
<name>A0A6B8RFS8_9BACL</name>
<organism evidence="9 10">
    <name type="scientific">Paenibacillus psychroresistens</name>
    <dbReference type="NCBI Taxonomy" id="1778678"/>
    <lineage>
        <taxon>Bacteria</taxon>
        <taxon>Bacillati</taxon>
        <taxon>Bacillota</taxon>
        <taxon>Bacilli</taxon>
        <taxon>Bacillales</taxon>
        <taxon>Paenibacillaceae</taxon>
        <taxon>Paenibacillus</taxon>
    </lineage>
</organism>
<evidence type="ECO:0000256" key="2">
    <source>
        <dbReference type="ARBA" id="ARBA00004613"/>
    </source>
</evidence>
<comment type="subcellular location">
    <subcellularLocation>
        <location evidence="2">Secreted</location>
    </subcellularLocation>
</comment>
<dbReference type="EC" id="3.2.1.78" evidence="3"/>
<dbReference type="PANTHER" id="PTHR31451">
    <property type="match status" value="1"/>
</dbReference>
<evidence type="ECO:0000256" key="4">
    <source>
        <dbReference type="ARBA" id="ARBA00022525"/>
    </source>
</evidence>
<dbReference type="Proteomes" id="UP000426246">
    <property type="component" value="Chromosome"/>
</dbReference>
<keyword evidence="4" id="KW-0964">Secreted</keyword>
<keyword evidence="5" id="KW-0732">Signal</keyword>
<evidence type="ECO:0000256" key="5">
    <source>
        <dbReference type="ARBA" id="ARBA00022729"/>
    </source>
</evidence>
<evidence type="ECO:0000256" key="7">
    <source>
        <dbReference type="ARBA" id="ARBA00023295"/>
    </source>
</evidence>
<dbReference type="InterPro" id="IPR001547">
    <property type="entry name" value="Glyco_hydro_5"/>
</dbReference>
<evidence type="ECO:0000259" key="8">
    <source>
        <dbReference type="Pfam" id="PF26410"/>
    </source>
</evidence>
<evidence type="ECO:0000256" key="1">
    <source>
        <dbReference type="ARBA" id="ARBA00001678"/>
    </source>
</evidence>
<sequence length="377" mass="43843">MKWVTLMVTSSSIYLCCKRFQICIISRDIGGLRMFAYADGTYFIVDEKPFYFQGNNTYFLGLLEGRLTLEDIDRILAENARMGIKVMRIWAFNSGPKPGAIQPKLDEFNEEALQRLDYVVNKAKEHGIMLILPFVNYWEDLCGMQWYVDETLGSGHSINEFYTDETVKSHYRNYIRMLIERRNIFTNVLYRDEPAIFAWELANEPRNKNDDFTGTKLFLWASEMAQYIKVLDPNHMVATGEEGFKTGDEDWVDNGSEGLDFSRNISIPEIDFATVHLYMDGWDKDYAWTEAFMQDRAAIAKKSNKPIVLEEYGRPFEKMDQREEAFRFWHSKVLEFGYAGAMVWQMEDTDDLGFAFSFKGNAGQTMLEQSMLMNAKA</sequence>
<reference evidence="10" key="1">
    <citation type="submission" date="2018-11" db="EMBL/GenBank/DDBJ databases">
        <title>Complete genome sequence of Paenibacillus sp. ML311-T8.</title>
        <authorList>
            <person name="Nam Y.-D."/>
            <person name="Kang J."/>
            <person name="Chung W.-H."/>
            <person name="Park Y.S."/>
        </authorList>
    </citation>
    <scope>NUCLEOTIDE SEQUENCE [LARGE SCALE GENOMIC DNA]</scope>
    <source>
        <strain evidence="10">ML311-T8</strain>
    </source>
</reference>
<evidence type="ECO:0000256" key="3">
    <source>
        <dbReference type="ARBA" id="ARBA00012706"/>
    </source>
</evidence>
<dbReference type="GO" id="GO:0000272">
    <property type="term" value="P:polysaccharide catabolic process"/>
    <property type="evidence" value="ECO:0007669"/>
    <property type="project" value="InterPro"/>
</dbReference>
<evidence type="ECO:0000313" key="9">
    <source>
        <dbReference type="EMBL" id="QGQ94797.1"/>
    </source>
</evidence>
<dbReference type="GO" id="GO:0005576">
    <property type="term" value="C:extracellular region"/>
    <property type="evidence" value="ECO:0007669"/>
    <property type="project" value="UniProtKB-SubCell"/>
</dbReference>
<dbReference type="InterPro" id="IPR017853">
    <property type="entry name" value="GH"/>
</dbReference>
<evidence type="ECO:0000256" key="6">
    <source>
        <dbReference type="ARBA" id="ARBA00022801"/>
    </source>
</evidence>
<keyword evidence="10" id="KW-1185">Reference proteome</keyword>
<dbReference type="Gene3D" id="3.20.20.80">
    <property type="entry name" value="Glycosidases"/>
    <property type="match status" value="1"/>
</dbReference>
<proteinExistence type="predicted"/>
<dbReference type="Pfam" id="PF26410">
    <property type="entry name" value="GH5_mannosidase"/>
    <property type="match status" value="1"/>
</dbReference>